<sequence>MAKLPQQLESFITPEKLTYTDCLDLLMIASNALKQCHSQGYASMDILNASEWSDCLNDVFEGIAETDEFLDATLTVEDWSNLAQFAAFLSQSKESD</sequence>
<dbReference type="Proteomes" id="UP001525890">
    <property type="component" value="Unassembled WGS sequence"/>
</dbReference>
<accession>A0ABT2N259</accession>
<evidence type="ECO:0000313" key="1">
    <source>
        <dbReference type="EMBL" id="MCT7970275.1"/>
    </source>
</evidence>
<name>A0ABT2N259_9CYAN</name>
<keyword evidence="2" id="KW-1185">Reference proteome</keyword>
<comment type="caution">
    <text evidence="1">The sequence shown here is derived from an EMBL/GenBank/DDBJ whole genome shotgun (WGS) entry which is preliminary data.</text>
</comment>
<gene>
    <name evidence="1" type="ORF">NG799_28570</name>
</gene>
<dbReference type="RefSeq" id="WP_368009695.1">
    <property type="nucleotide sequence ID" value="NZ_JAMXFF010000085.1"/>
</dbReference>
<reference evidence="1 2" key="1">
    <citation type="journal article" date="2022" name="Front. Microbiol.">
        <title>High genomic differentiation and limited gene flow indicate recent cryptic speciation within the genus Laspinema (cyanobacteria).</title>
        <authorList>
            <person name="Stanojkovic A."/>
            <person name="Skoupy S."/>
            <person name="Skaloud P."/>
            <person name="Dvorak P."/>
        </authorList>
    </citation>
    <scope>NUCLEOTIDE SEQUENCE [LARGE SCALE GENOMIC DNA]</scope>
    <source>
        <strain evidence="1 2">D2a</strain>
    </source>
</reference>
<protein>
    <recommendedName>
        <fullName evidence="3">Acyl carrier protein</fullName>
    </recommendedName>
</protein>
<organism evidence="1 2">
    <name type="scientific">Laspinema palackyanum D2a</name>
    <dbReference type="NCBI Taxonomy" id="2953684"/>
    <lineage>
        <taxon>Bacteria</taxon>
        <taxon>Bacillati</taxon>
        <taxon>Cyanobacteriota</taxon>
        <taxon>Cyanophyceae</taxon>
        <taxon>Oscillatoriophycideae</taxon>
        <taxon>Oscillatoriales</taxon>
        <taxon>Laspinemataceae</taxon>
        <taxon>Laspinema</taxon>
        <taxon>Laspinema palackyanum</taxon>
    </lineage>
</organism>
<evidence type="ECO:0000313" key="2">
    <source>
        <dbReference type="Proteomes" id="UP001525890"/>
    </source>
</evidence>
<proteinExistence type="predicted"/>
<dbReference type="EMBL" id="JAMXFF010000085">
    <property type="protein sequence ID" value="MCT7970275.1"/>
    <property type="molecule type" value="Genomic_DNA"/>
</dbReference>
<evidence type="ECO:0008006" key="3">
    <source>
        <dbReference type="Google" id="ProtNLM"/>
    </source>
</evidence>